<reference evidence="1 2" key="1">
    <citation type="submission" date="2015-09" db="EMBL/GenBank/DDBJ databases">
        <authorList>
            <consortium name="Swine Surveillance"/>
        </authorList>
    </citation>
    <scope>NUCLEOTIDE SEQUENCE [LARGE SCALE GENOMIC DNA]</scope>
    <source>
        <strain evidence="1 2">CECT 7688</strain>
    </source>
</reference>
<sequence length="364" mass="39846">MRILTFALLTLTMGGCADRITAPVVPQALSNETTHKIYVATNRARNDAGFFGAERSSDMTYLDSVVSVPPSHKTGKPPSYNATPDPQRHFTIASETEVSRLSEFVQKVSSDVQSLPPRDREIILFVHGYHNTYQDSLFRTAQMKEDFEVSGAMVNFTWSSAGQALGYAHDRESVLFSRDDLERTLRAFAKQQPHKLLLVGHSLGTMLITETLRQIDRKEPGWTVRNIDALALLSPDMPVDLFLRNLESIKALPTATAIVTSTKDSALFLSSQINGTKQRLGQLTDPSVLDGLPIALVDVSNFNDSASFNHLTVAGSPALIALLRDARDIDTLLSPEDSTILSRSAERILVTGQTVAIEVGAPPN</sequence>
<evidence type="ECO:0000313" key="1">
    <source>
        <dbReference type="EMBL" id="CUH51457.1"/>
    </source>
</evidence>
<dbReference type="InterPro" id="IPR029058">
    <property type="entry name" value="AB_hydrolase_fold"/>
</dbReference>
<dbReference type="EMBL" id="CYPW01000006">
    <property type="protein sequence ID" value="CUH51457.1"/>
    <property type="molecule type" value="Genomic_DNA"/>
</dbReference>
<protein>
    <submittedName>
        <fullName evidence="1">Alpha/beta hydrolase family protein</fullName>
    </submittedName>
</protein>
<dbReference type="AlphaFoldDB" id="A0A0P1EMI6"/>
<dbReference type="SUPFAM" id="SSF53474">
    <property type="entry name" value="alpha/beta-Hydrolases"/>
    <property type="match status" value="1"/>
</dbReference>
<dbReference type="PROSITE" id="PS51257">
    <property type="entry name" value="PROKAR_LIPOPROTEIN"/>
    <property type="match status" value="1"/>
</dbReference>
<dbReference type="Proteomes" id="UP000054823">
    <property type="component" value="Unassembled WGS sequence"/>
</dbReference>
<accession>A0A0P1EMI6</accession>
<evidence type="ECO:0000313" key="2">
    <source>
        <dbReference type="Proteomes" id="UP000054823"/>
    </source>
</evidence>
<keyword evidence="2" id="KW-1185">Reference proteome</keyword>
<dbReference type="RefSeq" id="WP_058238760.1">
    <property type="nucleotide sequence ID" value="NZ_CYPW01000006.1"/>
</dbReference>
<dbReference type="InterPro" id="IPR010297">
    <property type="entry name" value="DUF900_hydrolase"/>
</dbReference>
<dbReference type="PANTHER" id="PTHR36513:SF1">
    <property type="entry name" value="TRANSMEMBRANE PROTEIN"/>
    <property type="match status" value="1"/>
</dbReference>
<dbReference type="Pfam" id="PF05990">
    <property type="entry name" value="DUF900"/>
    <property type="match status" value="1"/>
</dbReference>
<keyword evidence="1" id="KW-0378">Hydrolase</keyword>
<proteinExistence type="predicted"/>
<dbReference type="PANTHER" id="PTHR36513">
    <property type="entry name" value="ABC TRANSMEMBRANE TYPE-1 DOMAIN-CONTAINING PROTEIN"/>
    <property type="match status" value="1"/>
</dbReference>
<dbReference type="OrthoDB" id="9797755at2"/>
<organism evidence="1 2">
    <name type="scientific">Shimia marina</name>
    <dbReference type="NCBI Taxonomy" id="321267"/>
    <lineage>
        <taxon>Bacteria</taxon>
        <taxon>Pseudomonadati</taxon>
        <taxon>Pseudomonadota</taxon>
        <taxon>Alphaproteobacteria</taxon>
        <taxon>Rhodobacterales</taxon>
        <taxon>Roseobacteraceae</taxon>
    </lineage>
</organism>
<dbReference type="Gene3D" id="3.40.50.1820">
    <property type="entry name" value="alpha/beta hydrolase"/>
    <property type="match status" value="1"/>
</dbReference>
<name>A0A0P1EMI6_9RHOB</name>
<dbReference type="STRING" id="321267.SHM7688_00894"/>
<dbReference type="GO" id="GO:0016787">
    <property type="term" value="F:hydrolase activity"/>
    <property type="evidence" value="ECO:0007669"/>
    <property type="project" value="UniProtKB-KW"/>
</dbReference>
<gene>
    <name evidence="1" type="ORF">SHM7688_00894</name>
</gene>